<organism evidence="13 14">
    <name type="scientific">Taeniopygia guttata</name>
    <name type="common">Zebra finch</name>
    <name type="synonym">Poephila guttata</name>
    <dbReference type="NCBI Taxonomy" id="59729"/>
    <lineage>
        <taxon>Eukaryota</taxon>
        <taxon>Metazoa</taxon>
        <taxon>Chordata</taxon>
        <taxon>Craniata</taxon>
        <taxon>Vertebrata</taxon>
        <taxon>Euteleostomi</taxon>
        <taxon>Archelosauria</taxon>
        <taxon>Archosauria</taxon>
        <taxon>Dinosauria</taxon>
        <taxon>Saurischia</taxon>
        <taxon>Theropoda</taxon>
        <taxon>Coelurosauria</taxon>
        <taxon>Aves</taxon>
        <taxon>Neognathae</taxon>
        <taxon>Neoaves</taxon>
        <taxon>Telluraves</taxon>
        <taxon>Australaves</taxon>
        <taxon>Passeriformes</taxon>
        <taxon>Passeroidea</taxon>
        <taxon>Estrildidae</taxon>
        <taxon>Estrildinae</taxon>
        <taxon>Taeniopygia</taxon>
    </lineage>
</organism>
<dbReference type="GO" id="GO:0006621">
    <property type="term" value="P:protein retention in ER lumen"/>
    <property type="evidence" value="ECO:0007669"/>
    <property type="project" value="Ensembl"/>
</dbReference>
<dbReference type="Proteomes" id="UP000007754">
    <property type="component" value="Unplaced"/>
</dbReference>
<dbReference type="InterPro" id="IPR044865">
    <property type="entry name" value="MRH_dom"/>
</dbReference>
<comment type="function">
    <text evidence="8">Lectin component of the HRD1 complex, which functions in endoplasmic reticulum (ER) quality control and ER-associated degradation (ERAD). Specifically recognizes and binds improperly folded glycoproteins as well as hyperglycosylated proteins, retain them in the ER, and transfers them to the ubiquitination machinery and promote their degradation. Possible targets include TRPV4 as well as hyperglycosylated HSP90B1.</text>
</comment>
<evidence type="ECO:0000256" key="3">
    <source>
        <dbReference type="ARBA" id="ARBA00022729"/>
    </source>
</evidence>
<dbReference type="Ensembl" id="ENSTGUT00000032257.1">
    <property type="protein sequence ID" value="ENSTGUP00000026330.1"/>
    <property type="gene ID" value="ENSTGUG00000029230.1"/>
</dbReference>
<evidence type="ECO:0000256" key="7">
    <source>
        <dbReference type="ARBA" id="ARBA00023180"/>
    </source>
</evidence>
<feature type="region of interest" description="Disordered" evidence="11">
    <location>
        <begin position="506"/>
        <end position="641"/>
    </location>
</feature>
<feature type="compositionally biased region" description="Acidic residues" evidence="11">
    <location>
        <begin position="453"/>
        <end position="467"/>
    </location>
</feature>
<evidence type="ECO:0000256" key="10">
    <source>
        <dbReference type="RuleBase" id="RU369099"/>
    </source>
</evidence>
<evidence type="ECO:0000256" key="5">
    <source>
        <dbReference type="ARBA" id="ARBA00022824"/>
    </source>
</evidence>
<dbReference type="GO" id="GO:0000836">
    <property type="term" value="C:Hrd1p ubiquitin ligase complex"/>
    <property type="evidence" value="ECO:0007669"/>
    <property type="project" value="Ensembl"/>
</dbReference>
<evidence type="ECO:0000256" key="11">
    <source>
        <dbReference type="SAM" id="MobiDB-lite"/>
    </source>
</evidence>
<evidence type="ECO:0000256" key="8">
    <source>
        <dbReference type="ARBA" id="ARBA00053710"/>
    </source>
</evidence>
<evidence type="ECO:0000313" key="13">
    <source>
        <dbReference type="Ensembl" id="ENSTGUP00000026330.1"/>
    </source>
</evidence>
<dbReference type="GeneTree" id="ENSGT00530000063603"/>
<reference evidence="13" key="2">
    <citation type="submission" date="2025-09" db="UniProtKB">
        <authorList>
            <consortium name="Ensembl"/>
        </authorList>
    </citation>
    <scope>IDENTIFICATION</scope>
</reference>
<dbReference type="GO" id="GO:0016567">
    <property type="term" value="P:protein ubiquitination"/>
    <property type="evidence" value="ECO:0007669"/>
    <property type="project" value="Ensembl"/>
</dbReference>
<feature type="compositionally biased region" description="Basic residues" evidence="11">
    <location>
        <begin position="566"/>
        <end position="578"/>
    </location>
</feature>
<feature type="compositionally biased region" description="Basic and acidic residues" evidence="11">
    <location>
        <begin position="408"/>
        <end position="421"/>
    </location>
</feature>
<protein>
    <recommendedName>
        <fullName evidence="10">Endoplasmic reticulum lectin</fullName>
    </recommendedName>
    <alternativeName>
        <fullName evidence="10">Protein OS-9</fullName>
    </alternativeName>
</protein>
<dbReference type="PANTHER" id="PTHR15414:SF5">
    <property type="entry name" value="PROTEIN OS-9"/>
    <property type="match status" value="1"/>
</dbReference>
<feature type="region of interest" description="Disordered" evidence="11">
    <location>
        <begin position="330"/>
        <end position="477"/>
    </location>
</feature>
<feature type="compositionally biased region" description="Basic residues" evidence="11">
    <location>
        <begin position="12"/>
        <end position="28"/>
    </location>
</feature>
<evidence type="ECO:0000256" key="2">
    <source>
        <dbReference type="ARBA" id="ARBA00009918"/>
    </source>
</evidence>
<feature type="compositionally biased region" description="Low complexity" evidence="11">
    <location>
        <begin position="523"/>
        <end position="532"/>
    </location>
</feature>
<keyword evidence="6" id="KW-1015">Disulfide bond</keyword>
<dbReference type="GO" id="GO:0140032">
    <property type="term" value="F:glycosylation-dependent protein binding"/>
    <property type="evidence" value="ECO:0007669"/>
    <property type="project" value="Ensembl"/>
</dbReference>
<accession>A0A674GUM4</accession>
<evidence type="ECO:0000256" key="9">
    <source>
        <dbReference type="ARBA" id="ARBA00066177"/>
    </source>
</evidence>
<keyword evidence="3" id="KW-0732">Signal</keyword>
<dbReference type="Pfam" id="PF07915">
    <property type="entry name" value="PRKCSH"/>
    <property type="match status" value="1"/>
</dbReference>
<dbReference type="OMA" id="WLKRLYV"/>
<dbReference type="GO" id="GO:0006511">
    <property type="term" value="P:ubiquitin-dependent protein catabolic process"/>
    <property type="evidence" value="ECO:0007669"/>
    <property type="project" value="Ensembl"/>
</dbReference>
<proteinExistence type="inferred from homology"/>
<name>A0A674GUM4_TAEGU</name>
<evidence type="ECO:0000256" key="1">
    <source>
        <dbReference type="ARBA" id="ARBA00004319"/>
    </source>
</evidence>
<keyword evidence="4 10" id="KW-0430">Lectin</keyword>
<comment type="subcellular location">
    <subcellularLocation>
        <location evidence="1 10">Endoplasmic reticulum lumen</location>
    </subcellularLocation>
</comment>
<keyword evidence="7" id="KW-0325">Glycoprotein</keyword>
<keyword evidence="14" id="KW-1185">Reference proteome</keyword>
<feature type="compositionally biased region" description="Gly residues" evidence="11">
    <location>
        <begin position="1"/>
        <end position="11"/>
    </location>
</feature>
<feature type="compositionally biased region" description="Basic and acidic residues" evidence="11">
    <location>
        <begin position="511"/>
        <end position="521"/>
    </location>
</feature>
<dbReference type="AlphaFoldDB" id="A0A674GUM4"/>
<comment type="similarity">
    <text evidence="2 10">Belongs to the OS-9 family.</text>
</comment>
<feature type="compositionally biased region" description="Basic and acidic residues" evidence="11">
    <location>
        <begin position="582"/>
        <end position="628"/>
    </location>
</feature>
<dbReference type="InParanoid" id="A0A674GUM4"/>
<feature type="region of interest" description="Disordered" evidence="11">
    <location>
        <begin position="1"/>
        <end position="31"/>
    </location>
</feature>
<comment type="function">
    <text evidence="10">Lectin involved in the quality control of the secretory pathway. As a member of the endoplasmic reticulum-associated degradation lumenal (ERAD-L) surveillance system, targets misfolded endoplasmic reticulum lumenal glycoproteins for degradation.</text>
</comment>
<evidence type="ECO:0000256" key="6">
    <source>
        <dbReference type="ARBA" id="ARBA00023157"/>
    </source>
</evidence>
<dbReference type="GO" id="GO:0005788">
    <property type="term" value="C:endoplasmic reticulum lumen"/>
    <property type="evidence" value="ECO:0007669"/>
    <property type="project" value="UniProtKB-SubCell"/>
</dbReference>
<feature type="compositionally biased region" description="Basic and acidic residues" evidence="11">
    <location>
        <begin position="330"/>
        <end position="340"/>
    </location>
</feature>
<dbReference type="InterPro" id="IPR009011">
    <property type="entry name" value="Man6P_isomerase_rcpt-bd_dom_sf"/>
</dbReference>
<feature type="compositionally biased region" description="Basic and acidic residues" evidence="11">
    <location>
        <begin position="533"/>
        <end position="552"/>
    </location>
</feature>
<reference evidence="13" key="1">
    <citation type="submission" date="2025-08" db="UniProtKB">
        <authorList>
            <consortium name="Ensembl"/>
        </authorList>
    </citation>
    <scope>IDENTIFICATION</scope>
</reference>
<dbReference type="InterPro" id="IPR045149">
    <property type="entry name" value="OS-9-like"/>
</dbReference>
<evidence type="ECO:0000256" key="4">
    <source>
        <dbReference type="ARBA" id="ARBA00022734"/>
    </source>
</evidence>
<dbReference type="GO" id="GO:1904153">
    <property type="term" value="P:negative regulation of retrograde protein transport, ER to cytosol"/>
    <property type="evidence" value="ECO:0007669"/>
    <property type="project" value="Ensembl"/>
</dbReference>
<evidence type="ECO:0000259" key="12">
    <source>
        <dbReference type="PROSITE" id="PS51914"/>
    </source>
</evidence>
<dbReference type="GO" id="GO:0030968">
    <property type="term" value="P:endoplasmic reticulum unfolded protein response"/>
    <property type="evidence" value="ECO:0007669"/>
    <property type="project" value="UniProtKB-UniRule"/>
</dbReference>
<keyword evidence="5 10" id="KW-0256">Endoplasmic reticulum</keyword>
<dbReference type="InterPro" id="IPR012913">
    <property type="entry name" value="OS9-like_dom"/>
</dbReference>
<comment type="subunit">
    <text evidence="9">Component of the HRD1 complex, which comprises at least SYNV1/HRD1, DERL1/2, FAM8A1, HERPUD1/HERP, OS9, SEL1L and UBE2J1. FAM8A1 is stabilized by interaction with SYNV1, which prevents its proteasomal degradation. OS9 and UBE2J1 recruitment to the complex may be mediated by SEL1L. Through this complex, may interact with ERLEC1 and HSPA5. Interacts (via C-terminus) with CPNE6 (via second C2 domain); this interaction occurs in a calcium-dependent manner in vitro. Interacts with CREB3.</text>
</comment>
<sequence length="734" mass="81860">MRNSGAGAGAGRRGRKRKRRRRRGKMAARRGPGPVAAVALLALLGPGWPLRGARAALNLQELSELKYGLEILAEPVLAGQHRAEEVVTVASRFKQRYECRLPPAAVGPPPGPPRDPRPYNGSGVAELLRPMGTAPCLLKTKDWWTYEFCYGRHIQQYHLEESEIKGDVLVLGYYQAAFDWGDETGKASKQQQLRRYHSQSYVNGSRCDLTGRAREAEVRVRPGGTGGHLGGTWGAAEPQPVPTPQFLCEEGAGDYIARVDEPQSCRYVLTVHTTRICHHPFLRPAPGLAPQPIRCQPALSPAQYVQYVRAQVSDTKRKVEEISEELRTLDTRLWSDRDSDGPTQDGTPPEPARDVPGEEQEVPTTASDQQDSTREPSPRAAGGRAADPRKKIHFKVIRSPGDLLQFIEELKETTRKAKEKASEEEEAAAKAPPAPPGPTEPPSPEAPPRGVQEDEEEDEEDEEEEEAGPLLAGLELLPREQVARLKEEVKSQMEQEFDSIISEVEDELETEGLKGEFDRSRASRTLATTLTRLMERLDGPEPRRDPREGRRDEEEEEEEEEEARKGSPRRHKEGRVRMGRTGSRDPPREPPQEPEPRPGKPTREHREPPRGDREQHRGDLEQHREPPKENQSPPRLPQMENEVRELLAKEGLRAEGKIEIKIVTASSGGEEEEAAQWLSEEDSRSLKEIFLSILVRGGVRGWEFMGIYGNCGFGGKLRHGRAGECGGLRDGGCH</sequence>
<feature type="compositionally biased region" description="Pro residues" evidence="11">
    <location>
        <begin position="432"/>
        <end position="447"/>
    </location>
</feature>
<dbReference type="FunFam" id="2.70.130.10:FF:000002">
    <property type="entry name" value="protein OS-9 isoform X1"/>
    <property type="match status" value="1"/>
</dbReference>
<dbReference type="Gene3D" id="2.70.130.10">
    <property type="entry name" value="Mannose-6-phosphate receptor binding domain"/>
    <property type="match status" value="1"/>
</dbReference>
<feature type="domain" description="MRH" evidence="12">
    <location>
        <begin position="134"/>
        <end position="279"/>
    </location>
</feature>
<evidence type="ECO:0000313" key="14">
    <source>
        <dbReference type="Proteomes" id="UP000007754"/>
    </source>
</evidence>
<dbReference type="GO" id="GO:0030246">
    <property type="term" value="F:carbohydrate binding"/>
    <property type="evidence" value="ECO:0007669"/>
    <property type="project" value="UniProtKB-UniRule"/>
</dbReference>
<dbReference type="PROSITE" id="PS51914">
    <property type="entry name" value="MRH"/>
    <property type="match status" value="1"/>
</dbReference>
<dbReference type="GO" id="GO:0030970">
    <property type="term" value="P:retrograde protein transport, ER to cytosol"/>
    <property type="evidence" value="ECO:0007669"/>
    <property type="project" value="TreeGrafter"/>
</dbReference>
<dbReference type="PANTHER" id="PTHR15414">
    <property type="entry name" value="OS-9-RELATED"/>
    <property type="match status" value="1"/>
</dbReference>